<evidence type="ECO:0000313" key="2">
    <source>
        <dbReference type="Proteomes" id="UP000823399"/>
    </source>
</evidence>
<dbReference type="Proteomes" id="UP000823399">
    <property type="component" value="Unassembled WGS sequence"/>
</dbReference>
<reference evidence="1" key="1">
    <citation type="journal article" date="2020" name="New Phytol.">
        <title>Comparative genomics reveals dynamic genome evolution in host specialist ectomycorrhizal fungi.</title>
        <authorList>
            <person name="Lofgren L.A."/>
            <person name="Nguyen N.H."/>
            <person name="Vilgalys R."/>
            <person name="Ruytinx J."/>
            <person name="Liao H.L."/>
            <person name="Branco S."/>
            <person name="Kuo A."/>
            <person name="LaButti K."/>
            <person name="Lipzen A."/>
            <person name="Andreopoulos W."/>
            <person name="Pangilinan J."/>
            <person name="Riley R."/>
            <person name="Hundley H."/>
            <person name="Na H."/>
            <person name="Barry K."/>
            <person name="Grigoriev I.V."/>
            <person name="Stajich J.E."/>
            <person name="Kennedy P.G."/>
        </authorList>
    </citation>
    <scope>NUCLEOTIDE SEQUENCE</scope>
    <source>
        <strain evidence="1">FC423</strain>
    </source>
</reference>
<protein>
    <submittedName>
        <fullName evidence="1">Uncharacterized protein</fullName>
    </submittedName>
</protein>
<organism evidence="1 2">
    <name type="scientific">Suillus discolor</name>
    <dbReference type="NCBI Taxonomy" id="1912936"/>
    <lineage>
        <taxon>Eukaryota</taxon>
        <taxon>Fungi</taxon>
        <taxon>Dikarya</taxon>
        <taxon>Basidiomycota</taxon>
        <taxon>Agaricomycotina</taxon>
        <taxon>Agaricomycetes</taxon>
        <taxon>Agaricomycetidae</taxon>
        <taxon>Boletales</taxon>
        <taxon>Suillineae</taxon>
        <taxon>Suillaceae</taxon>
        <taxon>Suillus</taxon>
    </lineage>
</organism>
<accession>A0A9P7F6F6</accession>
<evidence type="ECO:0000313" key="1">
    <source>
        <dbReference type="EMBL" id="KAG2107507.1"/>
    </source>
</evidence>
<proteinExistence type="predicted"/>
<gene>
    <name evidence="1" type="ORF">F5147DRAFT_802703</name>
</gene>
<name>A0A9P7F6F6_9AGAM</name>
<comment type="caution">
    <text evidence="1">The sequence shown here is derived from an EMBL/GenBank/DDBJ whole genome shotgun (WGS) entry which is preliminary data.</text>
</comment>
<sequence length="159" mass="17627">MPSQVVQAAPPSQTFPLGNCDAVIAQSIHGDQTADVVVQVRAIFQPIPPCCAMLPHYLADQPLLYVQYYEIVGHPRNDPATSMYTVARQYHHGSDGQRVRLGAVIPLTDVAHAVELIPVYGEDADHTVSAATSMEIYEHFYLNNFSDKELYHALRSDLH</sequence>
<dbReference type="EMBL" id="JABBWM010000031">
    <property type="protein sequence ID" value="KAG2107507.1"/>
    <property type="molecule type" value="Genomic_DNA"/>
</dbReference>
<dbReference type="OrthoDB" id="2688098at2759"/>
<dbReference type="AlphaFoldDB" id="A0A9P7F6F6"/>
<keyword evidence="2" id="KW-1185">Reference proteome</keyword>
<dbReference type="RefSeq" id="XP_041292321.1">
    <property type="nucleotide sequence ID" value="XM_041443308.1"/>
</dbReference>
<dbReference type="GeneID" id="64705567"/>